<keyword evidence="3" id="KW-1185">Reference proteome</keyword>
<keyword evidence="1" id="KW-0472">Membrane</keyword>
<name>A0ABW3HBJ8_9SPHN</name>
<feature type="transmembrane region" description="Helical" evidence="1">
    <location>
        <begin position="104"/>
        <end position="123"/>
    </location>
</feature>
<protein>
    <submittedName>
        <fullName evidence="2">DUF805 domain-containing protein</fullName>
    </submittedName>
</protein>
<organism evidence="2 3">
    <name type="scientific">Sphingomonas canadensis</name>
    <dbReference type="NCBI Taxonomy" id="1219257"/>
    <lineage>
        <taxon>Bacteria</taxon>
        <taxon>Pseudomonadati</taxon>
        <taxon>Pseudomonadota</taxon>
        <taxon>Alphaproteobacteria</taxon>
        <taxon>Sphingomonadales</taxon>
        <taxon>Sphingomonadaceae</taxon>
        <taxon>Sphingomonas</taxon>
    </lineage>
</organism>
<evidence type="ECO:0000313" key="2">
    <source>
        <dbReference type="EMBL" id="MFD0947553.1"/>
    </source>
</evidence>
<feature type="transmembrane region" description="Helical" evidence="1">
    <location>
        <begin position="80"/>
        <end position="98"/>
    </location>
</feature>
<evidence type="ECO:0000313" key="3">
    <source>
        <dbReference type="Proteomes" id="UP001596977"/>
    </source>
</evidence>
<dbReference type="Pfam" id="PF05656">
    <property type="entry name" value="DUF805"/>
    <property type="match status" value="1"/>
</dbReference>
<keyword evidence="1" id="KW-0812">Transmembrane</keyword>
<accession>A0ABW3HBJ8</accession>
<dbReference type="RefSeq" id="WP_264945150.1">
    <property type="nucleotide sequence ID" value="NZ_JAPDRA010000007.1"/>
</dbReference>
<sequence length="167" mass="17284">MEQVPLVHARMTCSGFLVCTFFLAAAAVSTLALLAWLGIPHPADPRLLVRGAPWGVIGFDLAWLAAALAAIVLRLRDTGASGWWAALLPLAAAGAAPPGAAGTMLGLGAAALAAIAWILLIGWPGTIGPNRNGADPRGWESREHYDAEQAANAEAMRIAAQGARRPH</sequence>
<comment type="caution">
    <text evidence="2">The sequence shown here is derived from an EMBL/GenBank/DDBJ whole genome shotgun (WGS) entry which is preliminary data.</text>
</comment>
<reference evidence="3" key="1">
    <citation type="journal article" date="2019" name="Int. J. Syst. Evol. Microbiol.">
        <title>The Global Catalogue of Microorganisms (GCM) 10K type strain sequencing project: providing services to taxonomists for standard genome sequencing and annotation.</title>
        <authorList>
            <consortium name="The Broad Institute Genomics Platform"/>
            <consortium name="The Broad Institute Genome Sequencing Center for Infectious Disease"/>
            <person name="Wu L."/>
            <person name="Ma J."/>
        </authorList>
    </citation>
    <scope>NUCLEOTIDE SEQUENCE [LARGE SCALE GENOMIC DNA]</scope>
    <source>
        <strain evidence="3">CCUG 62982</strain>
    </source>
</reference>
<evidence type="ECO:0000256" key="1">
    <source>
        <dbReference type="SAM" id="Phobius"/>
    </source>
</evidence>
<feature type="transmembrane region" description="Helical" evidence="1">
    <location>
        <begin position="51"/>
        <end position="73"/>
    </location>
</feature>
<keyword evidence="1" id="KW-1133">Transmembrane helix</keyword>
<dbReference type="EMBL" id="JBHTJG010000007">
    <property type="protein sequence ID" value="MFD0947553.1"/>
    <property type="molecule type" value="Genomic_DNA"/>
</dbReference>
<dbReference type="Proteomes" id="UP001596977">
    <property type="component" value="Unassembled WGS sequence"/>
</dbReference>
<feature type="transmembrane region" description="Helical" evidence="1">
    <location>
        <begin position="12"/>
        <end position="39"/>
    </location>
</feature>
<proteinExistence type="predicted"/>
<dbReference type="InterPro" id="IPR008523">
    <property type="entry name" value="DUF805"/>
</dbReference>
<gene>
    <name evidence="2" type="ORF">ACFQ1E_14485</name>
</gene>